<dbReference type="OrthoDB" id="9796817at2"/>
<dbReference type="GO" id="GO:0015833">
    <property type="term" value="P:peptide transport"/>
    <property type="evidence" value="ECO:0007669"/>
    <property type="project" value="TreeGrafter"/>
</dbReference>
<comment type="caution">
    <text evidence="7">The sequence shown here is derived from an EMBL/GenBank/DDBJ whole genome shotgun (WGS) entry which is preliminary data.</text>
</comment>
<dbReference type="InterPro" id="IPR030678">
    <property type="entry name" value="Peptide/Ni-bd"/>
</dbReference>
<evidence type="ECO:0000256" key="4">
    <source>
        <dbReference type="ARBA" id="ARBA00022729"/>
    </source>
</evidence>
<evidence type="ECO:0000259" key="6">
    <source>
        <dbReference type="Pfam" id="PF00496"/>
    </source>
</evidence>
<dbReference type="GO" id="GO:0043190">
    <property type="term" value="C:ATP-binding cassette (ABC) transporter complex"/>
    <property type="evidence" value="ECO:0007669"/>
    <property type="project" value="InterPro"/>
</dbReference>
<feature type="domain" description="Solute-binding protein family 5" evidence="6">
    <location>
        <begin position="74"/>
        <end position="422"/>
    </location>
</feature>
<keyword evidence="4 5" id="KW-0732">Signal</keyword>
<sequence length="524" mass="58692">MQLRMKGYLRAVSIALISLFLISAAAGCAKTGDQAPATKGEKVLRLGAVKDFKEAIEGKNLIFERFVGVDREGNPVPQLAESWDVSKDGKIYTFHLRKGVKFHNGTVLDASTAKFAFQWIANQAPFGRYIEKVETPDDNTLKVYFKEYYAPFLLDLASGWTSPVICPEAVEPVGSVDGKLTNFIGTGPFKLANYEKDKQAVLVRNDDYWGDKPKVDKVIWKTIPDPHAQIVALKAGEIDMIGITEHHSSIPYVEVPGLRKTGIKVEATSYGRYQVLEFNCQKEPFKDKRVRLALNLAIDREKMVKELFGGLTEPAYTITAPWFKYGPSNVKHKYGYDPEKAKQLLAEAGWKDTDGDGILDKNGKPFVFELLIPAGEANADAVAVFVQSELKKIGVQMKLLTLESGAAWDRSKKGEYDMFVHHSFCLPSIPGGIGIGQKYHSKSKSWPAAYHTQELDRLIEKAWSTPDEGERKKICDEIWEILHQQAPCIPLYDIVKVVAYRDNVSGFKPAPTMFDMELQYIEVK</sequence>
<dbReference type="PROSITE" id="PS01040">
    <property type="entry name" value="SBP_BACTERIAL_5"/>
    <property type="match status" value="1"/>
</dbReference>
<evidence type="ECO:0000313" key="8">
    <source>
        <dbReference type="Proteomes" id="UP000282654"/>
    </source>
</evidence>
<evidence type="ECO:0000256" key="5">
    <source>
        <dbReference type="SAM" id="SignalP"/>
    </source>
</evidence>
<dbReference type="Gene3D" id="3.10.105.10">
    <property type="entry name" value="Dipeptide-binding Protein, Domain 3"/>
    <property type="match status" value="1"/>
</dbReference>
<dbReference type="InterPro" id="IPR023765">
    <property type="entry name" value="SBP_5_CS"/>
</dbReference>
<dbReference type="InterPro" id="IPR039424">
    <property type="entry name" value="SBP_5"/>
</dbReference>
<dbReference type="GO" id="GO:1904680">
    <property type="term" value="F:peptide transmembrane transporter activity"/>
    <property type="evidence" value="ECO:0007669"/>
    <property type="project" value="TreeGrafter"/>
</dbReference>
<feature type="signal peptide" evidence="5">
    <location>
        <begin position="1"/>
        <end position="25"/>
    </location>
</feature>
<dbReference type="PANTHER" id="PTHR30290">
    <property type="entry name" value="PERIPLASMIC BINDING COMPONENT OF ABC TRANSPORTER"/>
    <property type="match status" value="1"/>
</dbReference>
<feature type="chain" id="PRO_5039187034" evidence="5">
    <location>
        <begin position="26"/>
        <end position="524"/>
    </location>
</feature>
<dbReference type="PROSITE" id="PS51257">
    <property type="entry name" value="PROKAR_LIPOPROTEIN"/>
    <property type="match status" value="1"/>
</dbReference>
<accession>A0A3N5BB01</accession>
<protein>
    <submittedName>
        <fullName evidence="7">Peptide/nickel transport system substrate-binding protein</fullName>
    </submittedName>
</protein>
<dbReference type="GO" id="GO:0042597">
    <property type="term" value="C:periplasmic space"/>
    <property type="evidence" value="ECO:0007669"/>
    <property type="project" value="UniProtKB-ARBA"/>
</dbReference>
<comment type="similarity">
    <text evidence="2">Belongs to the bacterial solute-binding protein 5 family.</text>
</comment>
<dbReference type="PANTHER" id="PTHR30290:SF10">
    <property type="entry name" value="PERIPLASMIC OLIGOPEPTIDE-BINDING PROTEIN-RELATED"/>
    <property type="match status" value="1"/>
</dbReference>
<name>A0A3N5BB01_9THEO</name>
<keyword evidence="3" id="KW-0813">Transport</keyword>
<proteinExistence type="inferred from homology"/>
<organism evidence="7 8">
    <name type="scientific">Thermodesulfitimonas autotrophica</name>
    <dbReference type="NCBI Taxonomy" id="1894989"/>
    <lineage>
        <taxon>Bacteria</taxon>
        <taxon>Bacillati</taxon>
        <taxon>Bacillota</taxon>
        <taxon>Clostridia</taxon>
        <taxon>Thermoanaerobacterales</taxon>
        <taxon>Thermoanaerobacteraceae</taxon>
        <taxon>Thermodesulfitimonas</taxon>
    </lineage>
</organism>
<dbReference type="Gene3D" id="3.40.190.10">
    <property type="entry name" value="Periplasmic binding protein-like II"/>
    <property type="match status" value="1"/>
</dbReference>
<dbReference type="SUPFAM" id="SSF53850">
    <property type="entry name" value="Periplasmic binding protein-like II"/>
    <property type="match status" value="1"/>
</dbReference>
<evidence type="ECO:0000256" key="3">
    <source>
        <dbReference type="ARBA" id="ARBA00022448"/>
    </source>
</evidence>
<reference evidence="7 8" key="1">
    <citation type="submission" date="2018-11" db="EMBL/GenBank/DDBJ databases">
        <title>Genomic Encyclopedia of Type Strains, Phase IV (KMG-IV): sequencing the most valuable type-strain genomes for metagenomic binning, comparative biology and taxonomic classification.</title>
        <authorList>
            <person name="Goeker M."/>
        </authorList>
    </citation>
    <scope>NUCLEOTIDE SEQUENCE [LARGE SCALE GENOMIC DNA]</scope>
    <source>
        <strain evidence="7 8">DSM 102936</strain>
    </source>
</reference>
<evidence type="ECO:0000313" key="7">
    <source>
        <dbReference type="EMBL" id="RPF46848.1"/>
    </source>
</evidence>
<dbReference type="InterPro" id="IPR000914">
    <property type="entry name" value="SBP_5_dom"/>
</dbReference>
<dbReference type="EMBL" id="RKRE01000002">
    <property type="protein sequence ID" value="RPF46848.1"/>
    <property type="molecule type" value="Genomic_DNA"/>
</dbReference>
<dbReference type="Proteomes" id="UP000282654">
    <property type="component" value="Unassembled WGS sequence"/>
</dbReference>
<gene>
    <name evidence="7" type="ORF">EDD75_1109</name>
</gene>
<evidence type="ECO:0000256" key="2">
    <source>
        <dbReference type="ARBA" id="ARBA00005695"/>
    </source>
</evidence>
<evidence type="ECO:0000256" key="1">
    <source>
        <dbReference type="ARBA" id="ARBA00004193"/>
    </source>
</evidence>
<dbReference type="AlphaFoldDB" id="A0A3N5BB01"/>
<dbReference type="PIRSF" id="PIRSF002741">
    <property type="entry name" value="MppA"/>
    <property type="match status" value="1"/>
</dbReference>
<comment type="subcellular location">
    <subcellularLocation>
        <location evidence="1">Cell membrane</location>
        <topology evidence="1">Lipid-anchor</topology>
    </subcellularLocation>
</comment>
<dbReference type="RefSeq" id="WP_123929230.1">
    <property type="nucleotide sequence ID" value="NZ_RKRE01000002.1"/>
</dbReference>
<keyword evidence="8" id="KW-1185">Reference proteome</keyword>
<dbReference type="Pfam" id="PF00496">
    <property type="entry name" value="SBP_bac_5"/>
    <property type="match status" value="1"/>
</dbReference>